<evidence type="ECO:0000313" key="5">
    <source>
        <dbReference type="Proteomes" id="UP000233020"/>
    </source>
</evidence>
<feature type="compositionally biased region" description="Pro residues" evidence="2">
    <location>
        <begin position="54"/>
        <end position="78"/>
    </location>
</feature>
<dbReference type="Pfam" id="PF12881">
    <property type="entry name" value="NUT"/>
    <property type="match status" value="2"/>
</dbReference>
<feature type="region of interest" description="Disordered" evidence="2">
    <location>
        <begin position="414"/>
        <end position="437"/>
    </location>
</feature>
<evidence type="ECO:0000256" key="1">
    <source>
        <dbReference type="ARBA" id="ARBA00010586"/>
    </source>
</evidence>
<sequence length="1165" mass="124524">TVVTLGPGPDCLILKASRQPWLVPKPERVASEGASPLPGSDMNMKPSAGQSPFPALPFPPPTSGPTDHPPGKPPPQPTMPSVFSPDNPLMLSAFPSSLLVTGDGGPCLSGAGAGAGKVIVKIKTGVGSAEPSQTQNFILNQTALNLITPGAPCGGLEGPAPRFVTASNVKTILPSKAVGVSQEGPAGLLPQAPPPVAQLAPIVPLEKAWPGPHGTAREGGTVATLSKPSLGGRSKISKDVYENFRQWQRYKALARMHLSQSPDTEALSCFLIPVLRSLARLNPAMTLEEGLPKAVQEWERTSNFNRMIFYEMAEKFMEFEAEETQIQNTQLMKGSQGLSSATPLKLDPPGLLASEVCQQPVYIPKKAAPKAQAARWHQCKPQRPPVPEPPEEIPPEAVQEYADIMEELVGTHLATEKSDGKQEEEEGQQQEEEGMYPDPGLLSYINELCSQKVFVSKVEAIIHPQFLADLLSPEKHRDPLALIEELEQEEGLTFAQLVQKRLLALEEEEDVEAFPSYSGAQLESSPSVSDEDEDEGGWFWPSPGLRGAGGAVCLGKVSVSGKRAREVHRGQERSLDSPREMHRDGNTLPAPSSWDLQPELAAPQGTLGSLGMERRGSGKVINQVSPCQDGHLGGAGSPGYCLVADRTSEAPSLCWQKSFQPKSAPSFDVGLAELAPLQGQGLEKQILGLQKGEQTGGHGVLPQGKEPLAVPQEGSSGAMWGDDRGTPTDQSYDQNLSLRAAGDKDEVSLSPGLWLSSEMDTAGLELPIQIEEVIENFQVEECATEYQEGCQGLGSRGISLGPGETIVPGDTDSSVIPCGGTVATAALEKGNYCSLPGPLRANSLTLRSKKNREQSRETIGDPNDLWAEGCLPLLESRIGGSTLGSAKETLQPTCQGNLLIMGTQDTSSSFPEASQEAGNRGNSFSPLLETSEQVNILDVKDDDGLQRRVREDTCPLNVHSYDPEGEGGVDPDLSKPKNLAPLQESQESYTTGTLKATSHQGLGSTSPRWGTRDAIVLRETSVSKTHRSADRAKRKRKKKGKEAEEEEEELSNFTYLLASKLSLSPRGHPVSPHHTSGGQGSQRASHLLSSEARGPSKPPNPVAKSGKRALVGGPAPTEKGHHSGAQLGVRGEKPLALGVVQPSQPRKRRRDSFVTGRRKKQRCSQ</sequence>
<proteinExistence type="inferred from homology"/>
<feature type="region of interest" description="Disordered" evidence="2">
    <location>
        <begin position="1063"/>
        <end position="1165"/>
    </location>
</feature>
<feature type="domain" description="Nuclear Testis protein N-terminal" evidence="3">
    <location>
        <begin position="940"/>
        <end position="1162"/>
    </location>
</feature>
<feature type="compositionally biased region" description="Polar residues" evidence="2">
    <location>
        <begin position="1073"/>
        <end position="1088"/>
    </location>
</feature>
<gene>
    <name evidence="4" type="primary">NUTM1</name>
</gene>
<keyword evidence="5" id="KW-1185">Reference proteome</keyword>
<feature type="region of interest" description="Disordered" evidence="2">
    <location>
        <begin position="513"/>
        <end position="536"/>
    </location>
</feature>
<evidence type="ECO:0000259" key="3">
    <source>
        <dbReference type="Pfam" id="PF12881"/>
    </source>
</evidence>
<dbReference type="InterPro" id="IPR024309">
    <property type="entry name" value="NUT_N"/>
</dbReference>
<feature type="domain" description="Nuclear Testis protein N-terminal" evidence="3">
    <location>
        <begin position="42"/>
        <end position="534"/>
    </location>
</feature>
<dbReference type="STRING" id="37293.ENSANAP00000013880"/>
<feature type="compositionally biased region" description="Polar residues" evidence="2">
    <location>
        <begin position="983"/>
        <end position="1008"/>
    </location>
</feature>
<evidence type="ECO:0000256" key="2">
    <source>
        <dbReference type="SAM" id="MobiDB-lite"/>
    </source>
</evidence>
<evidence type="ECO:0000313" key="4">
    <source>
        <dbReference type="Ensembl" id="ENSANAP00000013880.1"/>
    </source>
</evidence>
<dbReference type="Ensembl" id="ENSANAT00000031709.1">
    <property type="protein sequence ID" value="ENSANAP00000013880.1"/>
    <property type="gene ID" value="ENSANAG00000024862.1"/>
</dbReference>
<feature type="region of interest" description="Disordered" evidence="2">
    <location>
        <begin position="906"/>
        <end position="926"/>
    </location>
</feature>
<comment type="similarity">
    <text evidence="1">Belongs to the NUT family.</text>
</comment>
<dbReference type="AlphaFoldDB" id="A0A2K5CYV8"/>
<feature type="compositionally biased region" description="Acidic residues" evidence="2">
    <location>
        <begin position="422"/>
        <end position="435"/>
    </location>
</feature>
<feature type="region of interest" description="Disordered" evidence="2">
    <location>
        <begin position="693"/>
        <end position="730"/>
    </location>
</feature>
<dbReference type="InterPro" id="IPR024310">
    <property type="entry name" value="NUT"/>
</dbReference>
<accession>A0A2K5CYV8</accession>
<dbReference type="PANTHER" id="PTHR22879">
    <property type="entry name" value="NUT FAMILY MEMBER 1"/>
    <property type="match status" value="1"/>
</dbReference>
<feature type="compositionally biased region" description="Basic residues" evidence="2">
    <location>
        <begin position="1145"/>
        <end position="1165"/>
    </location>
</feature>
<reference evidence="4" key="1">
    <citation type="submission" date="2025-08" db="UniProtKB">
        <authorList>
            <consortium name="Ensembl"/>
        </authorList>
    </citation>
    <scope>IDENTIFICATION</scope>
</reference>
<organism evidence="4 5">
    <name type="scientific">Aotus nancymaae</name>
    <name type="common">Ma's night monkey</name>
    <dbReference type="NCBI Taxonomy" id="37293"/>
    <lineage>
        <taxon>Eukaryota</taxon>
        <taxon>Metazoa</taxon>
        <taxon>Chordata</taxon>
        <taxon>Craniata</taxon>
        <taxon>Vertebrata</taxon>
        <taxon>Euteleostomi</taxon>
        <taxon>Mammalia</taxon>
        <taxon>Eutheria</taxon>
        <taxon>Euarchontoglires</taxon>
        <taxon>Primates</taxon>
        <taxon>Haplorrhini</taxon>
        <taxon>Platyrrhini</taxon>
        <taxon>Aotidae</taxon>
        <taxon>Aotus</taxon>
    </lineage>
</organism>
<feature type="region of interest" description="Disordered" evidence="2">
    <location>
        <begin position="564"/>
        <end position="593"/>
    </location>
</feature>
<dbReference type="PANTHER" id="PTHR22879:SF13">
    <property type="entry name" value="NUT FAMILY MEMBER 1"/>
    <property type="match status" value="1"/>
</dbReference>
<protein>
    <submittedName>
        <fullName evidence="4">NUT midline carcinoma family member 1</fullName>
    </submittedName>
</protein>
<feature type="compositionally biased region" description="Basic and acidic residues" evidence="2">
    <location>
        <begin position="564"/>
        <end position="585"/>
    </location>
</feature>
<dbReference type="Proteomes" id="UP000233020">
    <property type="component" value="Unplaced"/>
</dbReference>
<reference evidence="4" key="2">
    <citation type="submission" date="2025-09" db="UniProtKB">
        <authorList>
            <consortium name="Ensembl"/>
        </authorList>
    </citation>
    <scope>IDENTIFICATION</scope>
</reference>
<dbReference type="GeneTree" id="ENSGT00410000025793"/>
<dbReference type="OMA" id="PGPDCLI"/>
<name>A0A2K5CYV8_AOTNA</name>
<feature type="region of interest" description="Disordered" evidence="2">
    <location>
        <begin position="955"/>
        <end position="1051"/>
    </location>
</feature>
<feature type="region of interest" description="Disordered" evidence="2">
    <location>
        <begin position="22"/>
        <end position="87"/>
    </location>
</feature>